<dbReference type="RefSeq" id="WP_344560456.1">
    <property type="nucleotide sequence ID" value="NZ_BAAATG010000017.1"/>
</dbReference>
<reference evidence="3" key="1">
    <citation type="journal article" date="2019" name="Int. J. Syst. Evol. Microbiol.">
        <title>The Global Catalogue of Microorganisms (GCM) 10K type strain sequencing project: providing services to taxonomists for standard genome sequencing and annotation.</title>
        <authorList>
            <consortium name="The Broad Institute Genomics Platform"/>
            <consortium name="The Broad Institute Genome Sequencing Center for Infectious Disease"/>
            <person name="Wu L."/>
            <person name="Ma J."/>
        </authorList>
    </citation>
    <scope>NUCLEOTIDE SEQUENCE [LARGE SCALE GENOMIC DNA]</scope>
    <source>
        <strain evidence="3">CGMCC 4.7131</strain>
    </source>
</reference>
<keyword evidence="1" id="KW-1133">Transmembrane helix</keyword>
<keyword evidence="3" id="KW-1185">Reference proteome</keyword>
<feature type="transmembrane region" description="Helical" evidence="1">
    <location>
        <begin position="84"/>
        <end position="105"/>
    </location>
</feature>
<dbReference type="Proteomes" id="UP001596035">
    <property type="component" value="Unassembled WGS sequence"/>
</dbReference>
<evidence type="ECO:0000313" key="2">
    <source>
        <dbReference type="EMBL" id="MFC5241948.1"/>
    </source>
</evidence>
<name>A0ABW0DXH3_9ACTN</name>
<dbReference type="EMBL" id="JBHSKN010000016">
    <property type="protein sequence ID" value="MFC5241948.1"/>
    <property type="molecule type" value="Genomic_DNA"/>
</dbReference>
<protein>
    <recommendedName>
        <fullName evidence="4">Transmembrane protein</fullName>
    </recommendedName>
</protein>
<evidence type="ECO:0008006" key="4">
    <source>
        <dbReference type="Google" id="ProtNLM"/>
    </source>
</evidence>
<organism evidence="2 3">
    <name type="scientific">Streptomyces atrovirens</name>
    <dbReference type="NCBI Taxonomy" id="285556"/>
    <lineage>
        <taxon>Bacteria</taxon>
        <taxon>Bacillati</taxon>
        <taxon>Actinomycetota</taxon>
        <taxon>Actinomycetes</taxon>
        <taxon>Kitasatosporales</taxon>
        <taxon>Streptomycetaceae</taxon>
        <taxon>Streptomyces</taxon>
    </lineage>
</organism>
<gene>
    <name evidence="2" type="ORF">ACFPWV_18860</name>
</gene>
<accession>A0ABW0DXH3</accession>
<keyword evidence="1" id="KW-0472">Membrane</keyword>
<sequence length="114" mass="11831">MTLGKLCALLVAPLMLIVGFGASFAGAFALIAGLLAGSEDGPPTCDGKVMRPGDQCMVSINGQRSSAGYDEMIRRREDTPRNSLILGSSCLGGGVVLLLGGWGIVRRMGSSDNW</sequence>
<evidence type="ECO:0000313" key="3">
    <source>
        <dbReference type="Proteomes" id="UP001596035"/>
    </source>
</evidence>
<keyword evidence="1" id="KW-0812">Transmembrane</keyword>
<proteinExistence type="predicted"/>
<evidence type="ECO:0000256" key="1">
    <source>
        <dbReference type="SAM" id="Phobius"/>
    </source>
</evidence>
<comment type="caution">
    <text evidence="2">The sequence shown here is derived from an EMBL/GenBank/DDBJ whole genome shotgun (WGS) entry which is preliminary data.</text>
</comment>